<protein>
    <recommendedName>
        <fullName evidence="2">Peptidase C39 domain-containing protein</fullName>
    </recommendedName>
</protein>
<evidence type="ECO:0008006" key="2">
    <source>
        <dbReference type="Google" id="ProtNLM"/>
    </source>
</evidence>
<organism evidence="1">
    <name type="scientific">Klebsiella phage vB_Kpn2-P2</name>
    <dbReference type="NCBI Taxonomy" id="3230849"/>
    <lineage>
        <taxon>Viruses</taxon>
    </lineage>
</organism>
<reference evidence="1" key="1">
    <citation type="submission" date="2024-05" db="EMBL/GenBank/DDBJ databases">
        <authorList>
            <person name="Ferriol-Gonzalez C."/>
            <person name="Concha-Eloko R."/>
            <person name="Bernabeu-Gimeno M."/>
            <person name="Fernandez-Cuenca F."/>
            <person name="Canada-Garcia J.E."/>
            <person name="Garcia-Cobos S."/>
            <person name="Sanjuan R."/>
            <person name="Domingo-Calap P."/>
        </authorList>
    </citation>
    <scope>NUCLEOTIDE SEQUENCE</scope>
</reference>
<accession>A0AAU8EEH7</accession>
<dbReference type="EMBL" id="PP848851">
    <property type="protein sequence ID" value="XCG96859.1"/>
    <property type="molecule type" value="Genomic_DNA"/>
</dbReference>
<proteinExistence type="predicted"/>
<name>A0AAU8EEH7_9VIRU</name>
<evidence type="ECO:0000313" key="1">
    <source>
        <dbReference type="EMBL" id="XCG96859.1"/>
    </source>
</evidence>
<sequence length="153" mass="17354">MRRIVHQTQPTPLSCIATCLAMLVGRKAHFVDQEFTQDYGQQKVDVPMALAPFNIMCKPHLAAGIHELKVGSLYLACVPSLMMAGMFHQVIIDTRSGKIEVFDPGRGYSKTTQYYVAPGHKYLDIDHPNYDRLAFPLRTWILDYELVILDDVD</sequence>
<gene>
    <name evidence="1" type="ORF">vBKpn2P2_11</name>
</gene>